<dbReference type="EMBL" id="JYON01000010">
    <property type="protein sequence ID" value="KJH71700.1"/>
    <property type="molecule type" value="Genomic_DNA"/>
</dbReference>
<dbReference type="InterPro" id="IPR040781">
    <property type="entry name" value="Raf1_HTH"/>
</dbReference>
<dbReference type="GO" id="GO:0110102">
    <property type="term" value="P:ribulose bisphosphate carboxylase complex assembly"/>
    <property type="evidence" value="ECO:0007669"/>
    <property type="project" value="UniProtKB-UniRule"/>
</dbReference>
<dbReference type="Pfam" id="PF18579">
    <property type="entry name" value="Raf1_HTH"/>
    <property type="match status" value="1"/>
</dbReference>
<dbReference type="InterPro" id="IPR046382">
    <property type="entry name" value="Raf1_cyn"/>
</dbReference>
<proteinExistence type="inferred from homology"/>
<dbReference type="HAMAP" id="MF_00856">
    <property type="entry name" value="Raf1"/>
    <property type="match status" value="1"/>
</dbReference>
<dbReference type="GO" id="GO:0005737">
    <property type="term" value="C:cytoplasm"/>
    <property type="evidence" value="ECO:0007669"/>
    <property type="project" value="UniProtKB-SubCell"/>
</dbReference>
<feature type="region of interest" description="C-terminal beta-sheet" evidence="6">
    <location>
        <begin position="219"/>
        <end position="345"/>
    </location>
</feature>
<dbReference type="Pfam" id="PF18087">
    <property type="entry name" value="RuBisCo_chap_C"/>
    <property type="match status" value="1"/>
</dbReference>
<comment type="similarity">
    <text evidence="6">Belongs to the RAF family.</text>
</comment>
<protein>
    <recommendedName>
        <fullName evidence="5 6">RuBisCO accumulation factor 1</fullName>
    </recommendedName>
</protein>
<dbReference type="Pfam" id="PF18578">
    <property type="entry name" value="Raf1_N"/>
    <property type="match status" value="1"/>
</dbReference>
<dbReference type="OrthoDB" id="420612at2"/>
<keyword evidence="2 6" id="KW-0602">Photosynthesis</keyword>
<evidence type="ECO:0000259" key="9">
    <source>
        <dbReference type="Pfam" id="PF18579"/>
    </source>
</evidence>
<dbReference type="RefSeq" id="WP_045054816.1">
    <property type="nucleotide sequence ID" value="NZ_CAWMDP010000046.1"/>
</dbReference>
<reference evidence="10 11" key="1">
    <citation type="submission" date="2015-02" db="EMBL/GenBank/DDBJ databases">
        <title>Draft genome of a novel marine cyanobacterium (Chroococcales) isolated from South Atlantic Ocean.</title>
        <authorList>
            <person name="Rigonato J."/>
            <person name="Alvarenga D.O."/>
            <person name="Branco L.H."/>
            <person name="Varani A.M."/>
            <person name="Brandini F.P."/>
            <person name="Fiore M.F."/>
        </authorList>
    </citation>
    <scope>NUCLEOTIDE SEQUENCE [LARGE SCALE GENOMIC DNA]</scope>
    <source>
        <strain evidence="10 11">CENA595</strain>
    </source>
</reference>
<evidence type="ECO:0000313" key="10">
    <source>
        <dbReference type="EMBL" id="KJH71700.1"/>
    </source>
</evidence>
<evidence type="ECO:0000259" key="7">
    <source>
        <dbReference type="Pfam" id="PF18087"/>
    </source>
</evidence>
<dbReference type="InterPro" id="IPR041358">
    <property type="entry name" value="Raf1_N"/>
</dbReference>
<dbReference type="PANTHER" id="PTHR35299:SF6">
    <property type="entry name" value="RUBISCO ACCUMULATION FACTOR 1"/>
    <property type="match status" value="1"/>
</dbReference>
<feature type="domain" description="Rubisco accumulation factor 1 C-terminal" evidence="7">
    <location>
        <begin position="207"/>
        <end position="344"/>
    </location>
</feature>
<name>A0A0D8ZSI2_9CYAN</name>
<comment type="subcellular location">
    <subcellularLocation>
        <location evidence="6">Cytoplasm</location>
    </subcellularLocation>
</comment>
<comment type="domain">
    <text evidence="6">Has 3 domains, the N-terminal alpha-helical domain, an extended flexible linker and the C-terminal beta-sheet domain. The 2 C-terminal beta-sheet domains are swapped and pack against each other to form the dimer interface.</text>
</comment>
<gene>
    <name evidence="6" type="primary">raf1</name>
    <name evidence="10" type="ORF">UH38_11680</name>
</gene>
<evidence type="ECO:0000256" key="2">
    <source>
        <dbReference type="ARBA" id="ARBA00022531"/>
    </source>
</evidence>
<dbReference type="GO" id="GO:0015979">
    <property type="term" value="P:photosynthesis"/>
    <property type="evidence" value="ECO:0007669"/>
    <property type="project" value="UniProtKB-KW"/>
</dbReference>
<evidence type="ECO:0000256" key="6">
    <source>
        <dbReference type="HAMAP-Rule" id="MF_00856"/>
    </source>
</evidence>
<evidence type="ECO:0000256" key="4">
    <source>
        <dbReference type="ARBA" id="ARBA00023300"/>
    </source>
</evidence>
<comment type="function">
    <text evidence="6">A major RuBisCO chaperone. Acts after GroEL-GroES chaperonin to fold and/or assemble the large subunit of RuBisCO (ccbL, rbcL). Cooperates with RbcX in RbcL folding, plays the major role in assembly of dimers into RbcL(8)-Raf1(8) intermediate complexes. RbcS replaces Raf1, leading to holoenzyme formation.</text>
</comment>
<feature type="domain" description="Rubisco accumulation factor 1 alpha-helical" evidence="8">
    <location>
        <begin position="88"/>
        <end position="193"/>
    </location>
</feature>
<feature type="domain" description="Rubisco accumulation factor 1 helix turn helix" evidence="9">
    <location>
        <begin position="17"/>
        <end position="75"/>
    </location>
</feature>
<dbReference type="AlphaFoldDB" id="A0A0D8ZSI2"/>
<dbReference type="InterPro" id="IPR040858">
    <property type="entry name" value="Raf1_C"/>
</dbReference>
<comment type="subunit">
    <text evidence="6">Homodimer. Forms an RbcL(8)-Raf1(8) complex. Forms complexes of many stoichiometries with RbcL with and without RbcS. RbcX and Raf1 can bind simultaneously to RbcL.</text>
</comment>
<feature type="region of interest" description="N-terminal alpha-helix" evidence="6">
    <location>
        <begin position="14"/>
        <end position="195"/>
    </location>
</feature>
<organism evidence="10 11">
    <name type="scientific">Aliterella atlantica CENA595</name>
    <dbReference type="NCBI Taxonomy" id="1618023"/>
    <lineage>
        <taxon>Bacteria</taxon>
        <taxon>Bacillati</taxon>
        <taxon>Cyanobacteriota</taxon>
        <taxon>Cyanophyceae</taxon>
        <taxon>Chroococcidiopsidales</taxon>
        <taxon>Aliterellaceae</taxon>
        <taxon>Aliterella</taxon>
    </lineage>
</organism>
<dbReference type="PATRIC" id="fig|1618023.3.peg.4163"/>
<dbReference type="STRING" id="1618023.UH38_11680"/>
<dbReference type="PANTHER" id="PTHR35299">
    <property type="entry name" value="RUBISCO ACCUMULATION FACTOR 1"/>
    <property type="match status" value="1"/>
</dbReference>
<comment type="caution">
    <text evidence="10">The sequence shown here is derived from an EMBL/GenBank/DDBJ whole genome shotgun (WGS) entry which is preliminary data.</text>
</comment>
<dbReference type="InterPro" id="IPR037494">
    <property type="entry name" value="RAF1"/>
</dbReference>
<keyword evidence="1 6" id="KW-0963">Cytoplasm</keyword>
<evidence type="ECO:0000313" key="11">
    <source>
        <dbReference type="Proteomes" id="UP000032452"/>
    </source>
</evidence>
<accession>A0A0D8ZSI2</accession>
<dbReference type="Proteomes" id="UP000032452">
    <property type="component" value="Unassembled WGS sequence"/>
</dbReference>
<sequence length="359" mass="40591">MNDNPANSNDALPNEEIENLIRNLRQKQGNWVEWGQACAKLQKAGLTPQAIFEATGFEPIQQNQVIVGAQVYASIENAQISEAAKSHYTTRGSDILYELRLLAHSDRAAAADLIISQQLNVDDAREVAKAIKEYSRLPNLPEGFSQHPGDALAYHYWRLIRQKNDLQERSRLIAKGLKFAHSQGARQQIERLLLDFSVVPHRPAPRLPFYRLEADDELARIVPVVGEMPISTADFKAVPIVEDIRPFGMVKFAGEQAWVPLPGWQVALKAEDPVVILCNSDRLPEAPNPAVEPVLLVVDRSDRQWDVNNYFIVDNSGQIELQWFETQPNVILLGKIIVVVRPKKILDEEYTKEVWQIDE</sequence>
<evidence type="ECO:0000256" key="1">
    <source>
        <dbReference type="ARBA" id="ARBA00022490"/>
    </source>
</evidence>
<keyword evidence="4 6" id="KW-0120">Carbon dioxide fixation</keyword>
<keyword evidence="3 6" id="KW-0143">Chaperone</keyword>
<evidence type="ECO:0000256" key="5">
    <source>
        <dbReference type="ARBA" id="ARBA00023859"/>
    </source>
</evidence>
<dbReference type="GO" id="GO:0015977">
    <property type="term" value="P:carbon fixation"/>
    <property type="evidence" value="ECO:0007669"/>
    <property type="project" value="UniProtKB-UniRule"/>
</dbReference>
<evidence type="ECO:0000256" key="3">
    <source>
        <dbReference type="ARBA" id="ARBA00023186"/>
    </source>
</evidence>
<evidence type="ECO:0000259" key="8">
    <source>
        <dbReference type="Pfam" id="PF18578"/>
    </source>
</evidence>
<keyword evidence="11" id="KW-1185">Reference proteome</keyword>